<comment type="similarity">
    <text evidence="2">Belongs to the zinc-containing alcohol dehydrogenase family.</text>
</comment>
<evidence type="ECO:0000256" key="1">
    <source>
        <dbReference type="ARBA" id="ARBA00001947"/>
    </source>
</evidence>
<evidence type="ECO:0000256" key="3">
    <source>
        <dbReference type="ARBA" id="ARBA00022723"/>
    </source>
</evidence>
<dbReference type="InterPro" id="IPR013154">
    <property type="entry name" value="ADH-like_N"/>
</dbReference>
<dbReference type="EC" id="1.1.1.14" evidence="7"/>
<protein>
    <submittedName>
        <fullName evidence="7">Threonine dehydrogenase-like protein</fullName>
        <ecNumber evidence="7">1.1.1.14</ecNumber>
    </submittedName>
</protein>
<dbReference type="PATRIC" id="fig|2340.3.peg.1932"/>
<dbReference type="EMBL" id="JRAA01000002">
    <property type="protein sequence ID" value="KHF25310.1"/>
    <property type="molecule type" value="Genomic_DNA"/>
</dbReference>
<dbReference type="eggNOG" id="COG1063">
    <property type="taxonomic scope" value="Bacteria"/>
</dbReference>
<gene>
    <name evidence="7" type="ORF">JV46_06420</name>
</gene>
<dbReference type="Pfam" id="PF08240">
    <property type="entry name" value="ADH_N"/>
    <property type="match status" value="1"/>
</dbReference>
<sequence length="375" mass="39927">MTISSDTRVVVLHAEDAPMPGVASPGTHQRYRQPHLSLEERRLGQLADHNVRVEMMYAGVCGTDLHLVQTDSETGYVLTSAPASIPARGRILGHEGVGRVVETGNSVQYLRPGDVVAFESIHVCRQCRPCLRGNYNQCHEATLVGMQEEGLFGTIVDLPAALAHDVSAISDSDAGLRAAACLEPAGVALLACESLPIRAGDRVLVCGGGPIGIYCAMLCCLAFHASEVILIEPIAARRKVAQSWCTTFPDIHSWLEMDGMDIDVLIEASGSLDNVRLAFPRIAANGRVSLLARGGMPLHIDTVDHMITQAISIHGSRGHLGGLFPRVMDLYQAGLMPLDAIVTGVLPGIEALHAALLAPGDIAKNHCKVLARLGD</sequence>
<dbReference type="InterPro" id="IPR011032">
    <property type="entry name" value="GroES-like_sf"/>
</dbReference>
<evidence type="ECO:0000256" key="5">
    <source>
        <dbReference type="ARBA" id="ARBA00023002"/>
    </source>
</evidence>
<comment type="cofactor">
    <cofactor evidence="1">
        <name>Zn(2+)</name>
        <dbReference type="ChEBI" id="CHEBI:29105"/>
    </cofactor>
</comment>
<dbReference type="GO" id="GO:0003939">
    <property type="term" value="F:L-iditol 2-dehydrogenase (NAD+) activity"/>
    <property type="evidence" value="ECO:0007669"/>
    <property type="project" value="UniProtKB-EC"/>
</dbReference>
<dbReference type="SUPFAM" id="SSF50129">
    <property type="entry name" value="GroES-like"/>
    <property type="match status" value="1"/>
</dbReference>
<dbReference type="OrthoDB" id="9770544at2"/>
<keyword evidence="4" id="KW-0862">Zinc</keyword>
<keyword evidence="3" id="KW-0479">Metal-binding</keyword>
<dbReference type="PANTHER" id="PTHR43161:SF23">
    <property type="entry name" value="(R,R)-BUTANEDIOL DEHYDROGENASE-RELATED"/>
    <property type="match status" value="1"/>
</dbReference>
<organism evidence="7 8">
    <name type="scientific">Solemya velum gill symbiont</name>
    <dbReference type="NCBI Taxonomy" id="2340"/>
    <lineage>
        <taxon>Bacteria</taxon>
        <taxon>Pseudomonadati</taxon>
        <taxon>Pseudomonadota</taxon>
        <taxon>Gammaproteobacteria</taxon>
        <taxon>sulfur-oxidizing symbionts</taxon>
    </lineage>
</organism>
<evidence type="ECO:0000256" key="2">
    <source>
        <dbReference type="ARBA" id="ARBA00008072"/>
    </source>
</evidence>
<evidence type="ECO:0000259" key="6">
    <source>
        <dbReference type="Pfam" id="PF08240"/>
    </source>
</evidence>
<name>A0A0B0H885_SOVGS</name>
<dbReference type="Proteomes" id="UP000030856">
    <property type="component" value="Unassembled WGS sequence"/>
</dbReference>
<dbReference type="InterPro" id="IPR036291">
    <property type="entry name" value="NAD(P)-bd_dom_sf"/>
</dbReference>
<dbReference type="GO" id="GO:0008270">
    <property type="term" value="F:zinc ion binding"/>
    <property type="evidence" value="ECO:0007669"/>
    <property type="project" value="InterPro"/>
</dbReference>
<comment type="caution">
    <text evidence="7">The sequence shown here is derived from an EMBL/GenBank/DDBJ whole genome shotgun (WGS) entry which is preliminary data.</text>
</comment>
<feature type="domain" description="Alcohol dehydrogenase-like N-terminal" evidence="6">
    <location>
        <begin position="48"/>
        <end position="165"/>
    </location>
</feature>
<dbReference type="RefSeq" id="WP_043117529.1">
    <property type="nucleotide sequence ID" value="NZ_JRAA01000002.1"/>
</dbReference>
<evidence type="ECO:0000313" key="7">
    <source>
        <dbReference type="EMBL" id="KHF25310.1"/>
    </source>
</evidence>
<dbReference type="PROSITE" id="PS00059">
    <property type="entry name" value="ADH_ZINC"/>
    <property type="match status" value="1"/>
</dbReference>
<proteinExistence type="inferred from homology"/>
<evidence type="ECO:0000313" key="8">
    <source>
        <dbReference type="Proteomes" id="UP000030856"/>
    </source>
</evidence>
<dbReference type="SUPFAM" id="SSF51735">
    <property type="entry name" value="NAD(P)-binding Rossmann-fold domains"/>
    <property type="match status" value="1"/>
</dbReference>
<dbReference type="AlphaFoldDB" id="A0A0B0H885"/>
<dbReference type="Gene3D" id="3.90.180.10">
    <property type="entry name" value="Medium-chain alcohol dehydrogenases, catalytic domain"/>
    <property type="match status" value="1"/>
</dbReference>
<dbReference type="PANTHER" id="PTHR43161">
    <property type="entry name" value="SORBITOL DEHYDROGENASE"/>
    <property type="match status" value="1"/>
</dbReference>
<evidence type="ECO:0000256" key="4">
    <source>
        <dbReference type="ARBA" id="ARBA00022833"/>
    </source>
</evidence>
<dbReference type="InterPro" id="IPR002328">
    <property type="entry name" value="ADH_Zn_CS"/>
</dbReference>
<keyword evidence="8" id="KW-1185">Reference proteome</keyword>
<dbReference type="Gene3D" id="3.40.50.720">
    <property type="entry name" value="NAD(P)-binding Rossmann-like Domain"/>
    <property type="match status" value="1"/>
</dbReference>
<dbReference type="STRING" id="2340.JV46_06420"/>
<keyword evidence="5 7" id="KW-0560">Oxidoreductase</keyword>
<reference evidence="7 8" key="1">
    <citation type="journal article" date="2014" name="BMC Genomics">
        <title>The genome of the intracellular bacterium of the coastal bivalve, Solemya velum: a blueprint for thriving in and out of symbiosis.</title>
        <authorList>
            <person name="Dmytrenko O."/>
            <person name="Russell S.L."/>
            <person name="Loo W.T."/>
            <person name="Fontanez K.M."/>
            <person name="Liao L."/>
            <person name="Roeselers G."/>
            <person name="Sharma R."/>
            <person name="Stewart F.J."/>
            <person name="Newton I.L."/>
            <person name="Woyke T."/>
            <person name="Wu D."/>
            <person name="Lang J.M."/>
            <person name="Eisen J.A."/>
            <person name="Cavanaugh C.M."/>
        </authorList>
    </citation>
    <scope>NUCLEOTIDE SEQUENCE [LARGE SCALE GENOMIC DNA]</scope>
    <source>
        <strain evidence="7 8">WH</strain>
    </source>
</reference>
<accession>A0A0B0H885</accession>
<dbReference type="GeneID" id="86991625"/>